<dbReference type="PANTHER" id="PTHR46148">
    <property type="entry name" value="CHROMO DOMAIN-CONTAINING PROTEIN"/>
    <property type="match status" value="1"/>
</dbReference>
<sequence>MAEYWYNTSFHTSAGMTPFKALYGRETPALIRYNAQSSDPPTVREELLQREAILDQLKGNLRRAQQVMKSNADKKRKPAEFKVGDMVLVRLQPYRQHSVSLRKNQKLSMRYFGPFKIIARVGSVAYKLELPSHAKIHSVFHIAHLKEFKGGSDEPYIPLPLTTTDIGPTLVPNNVLDCRMIMQGKNQVPQVLIQWGEEPHAEIKWENFQEIKDNYPLYNLEDKVEFKGGGIVMKGIKGK</sequence>
<dbReference type="Proteomes" id="UP000265520">
    <property type="component" value="Unassembled WGS sequence"/>
</dbReference>
<dbReference type="PANTHER" id="PTHR46148:SF52">
    <property type="entry name" value="OS04G0603800 PROTEIN"/>
    <property type="match status" value="1"/>
</dbReference>
<feature type="non-terminal residue" evidence="2">
    <location>
        <position position="239"/>
    </location>
</feature>
<evidence type="ECO:0000313" key="3">
    <source>
        <dbReference type="Proteomes" id="UP000265520"/>
    </source>
</evidence>
<comment type="caution">
    <text evidence="2">The sequence shown here is derived from an EMBL/GenBank/DDBJ whole genome shotgun (WGS) entry which is preliminary data.</text>
</comment>
<dbReference type="InterPro" id="IPR016197">
    <property type="entry name" value="Chromo-like_dom_sf"/>
</dbReference>
<dbReference type="SUPFAM" id="SSF54160">
    <property type="entry name" value="Chromo domain-like"/>
    <property type="match status" value="1"/>
</dbReference>
<dbReference type="InterPro" id="IPR036397">
    <property type="entry name" value="RNaseH_sf"/>
</dbReference>
<dbReference type="InterPro" id="IPR056924">
    <property type="entry name" value="SH3_Tf2-1"/>
</dbReference>
<accession>A0A392PGC3</accession>
<feature type="domain" description="Tf2-1-like SH3-like" evidence="1">
    <location>
        <begin position="84"/>
        <end position="148"/>
    </location>
</feature>
<organism evidence="2 3">
    <name type="scientific">Trifolium medium</name>
    <dbReference type="NCBI Taxonomy" id="97028"/>
    <lineage>
        <taxon>Eukaryota</taxon>
        <taxon>Viridiplantae</taxon>
        <taxon>Streptophyta</taxon>
        <taxon>Embryophyta</taxon>
        <taxon>Tracheophyta</taxon>
        <taxon>Spermatophyta</taxon>
        <taxon>Magnoliopsida</taxon>
        <taxon>eudicotyledons</taxon>
        <taxon>Gunneridae</taxon>
        <taxon>Pentapetalae</taxon>
        <taxon>rosids</taxon>
        <taxon>fabids</taxon>
        <taxon>Fabales</taxon>
        <taxon>Fabaceae</taxon>
        <taxon>Papilionoideae</taxon>
        <taxon>50 kb inversion clade</taxon>
        <taxon>NPAAA clade</taxon>
        <taxon>Hologalegina</taxon>
        <taxon>IRL clade</taxon>
        <taxon>Trifolieae</taxon>
        <taxon>Trifolium</taxon>
    </lineage>
</organism>
<keyword evidence="3" id="KW-1185">Reference proteome</keyword>
<proteinExistence type="predicted"/>
<dbReference type="Gene3D" id="3.30.420.10">
    <property type="entry name" value="Ribonuclease H-like superfamily/Ribonuclease H"/>
    <property type="match status" value="1"/>
</dbReference>
<evidence type="ECO:0000313" key="2">
    <source>
        <dbReference type="EMBL" id="MCI09935.1"/>
    </source>
</evidence>
<dbReference type="GO" id="GO:0003676">
    <property type="term" value="F:nucleic acid binding"/>
    <property type="evidence" value="ECO:0007669"/>
    <property type="project" value="InterPro"/>
</dbReference>
<dbReference type="Pfam" id="PF24626">
    <property type="entry name" value="SH3_Tf2-1"/>
    <property type="match status" value="1"/>
</dbReference>
<evidence type="ECO:0000259" key="1">
    <source>
        <dbReference type="Pfam" id="PF24626"/>
    </source>
</evidence>
<reference evidence="2 3" key="1">
    <citation type="journal article" date="2018" name="Front. Plant Sci.">
        <title>Red Clover (Trifolium pratense) and Zigzag Clover (T. medium) - A Picture of Genomic Similarities and Differences.</title>
        <authorList>
            <person name="Dluhosova J."/>
            <person name="Istvanek J."/>
            <person name="Nedelnik J."/>
            <person name="Repkova J."/>
        </authorList>
    </citation>
    <scope>NUCLEOTIDE SEQUENCE [LARGE SCALE GENOMIC DNA]</scope>
    <source>
        <strain evidence="3">cv. 10/8</strain>
        <tissue evidence="2">Leaf</tissue>
    </source>
</reference>
<dbReference type="EMBL" id="LXQA010074421">
    <property type="protein sequence ID" value="MCI09935.1"/>
    <property type="molecule type" value="Genomic_DNA"/>
</dbReference>
<protein>
    <recommendedName>
        <fullName evidence="1">Tf2-1-like SH3-like domain-containing protein</fullName>
    </recommendedName>
</protein>
<name>A0A392PGC3_9FABA</name>
<dbReference type="AlphaFoldDB" id="A0A392PGC3"/>